<sequence length="221" mass="22878">MISLAVSAFVTLFVIMDPVGTIPIFLSLTAGRSSATAKKAAWQAVLVSFFVIAVFALFGQGILHYLGISLPALQCAGGLLLLLVALELLTDNEEVPTAQTGANVALVPLGTPLLAGPGAIVATMVFTRQVDGVGDVVALLIAFVAVHVVLWLAMRFSLPILKLIRESGVLLVTRIAGLLLSAIAVQMVADAVRSRSFLSVPLNGARTRSSAVTTSAKASSS</sequence>
<accession>A0ABV3T630</accession>
<keyword evidence="9" id="KW-1185">Reference proteome</keyword>
<evidence type="ECO:0000313" key="9">
    <source>
        <dbReference type="Proteomes" id="UP001556631"/>
    </source>
</evidence>
<keyword evidence="3" id="KW-1003">Cell membrane</keyword>
<feature type="transmembrane region" description="Helical" evidence="7">
    <location>
        <begin position="101"/>
        <end position="124"/>
    </location>
</feature>
<keyword evidence="4 7" id="KW-0812">Transmembrane</keyword>
<evidence type="ECO:0000256" key="4">
    <source>
        <dbReference type="ARBA" id="ARBA00022692"/>
    </source>
</evidence>
<feature type="transmembrane region" description="Helical" evidence="7">
    <location>
        <begin position="40"/>
        <end position="59"/>
    </location>
</feature>
<comment type="caution">
    <text evidence="8">The sequence shown here is derived from an EMBL/GenBank/DDBJ whole genome shotgun (WGS) entry which is preliminary data.</text>
</comment>
<keyword evidence="5 7" id="KW-1133">Transmembrane helix</keyword>
<feature type="transmembrane region" description="Helical" evidence="7">
    <location>
        <begin position="6"/>
        <end position="28"/>
    </location>
</feature>
<dbReference type="InterPro" id="IPR002771">
    <property type="entry name" value="Multi_antbiot-R_MarC"/>
</dbReference>
<feature type="transmembrane region" description="Helical" evidence="7">
    <location>
        <begin position="65"/>
        <end position="89"/>
    </location>
</feature>
<reference evidence="8 9" key="1">
    <citation type="submission" date="2024-07" db="EMBL/GenBank/DDBJ databases">
        <authorList>
            <person name="Lee S."/>
            <person name="Kang M."/>
        </authorList>
    </citation>
    <scope>NUCLEOTIDE SEQUENCE [LARGE SCALE GENOMIC DNA]</scope>
    <source>
        <strain evidence="8 9">DS6</strain>
    </source>
</reference>
<evidence type="ECO:0000256" key="1">
    <source>
        <dbReference type="ARBA" id="ARBA00004651"/>
    </source>
</evidence>
<dbReference type="PANTHER" id="PTHR33508:SF1">
    <property type="entry name" value="UPF0056 MEMBRANE PROTEIN YHCE"/>
    <property type="match status" value="1"/>
</dbReference>
<keyword evidence="6 7" id="KW-0472">Membrane</keyword>
<evidence type="ECO:0000256" key="7">
    <source>
        <dbReference type="RuleBase" id="RU362048"/>
    </source>
</evidence>
<dbReference type="Proteomes" id="UP001556631">
    <property type="component" value="Unassembled WGS sequence"/>
</dbReference>
<feature type="transmembrane region" description="Helical" evidence="7">
    <location>
        <begin position="136"/>
        <end position="156"/>
    </location>
</feature>
<comment type="subcellular location">
    <subcellularLocation>
        <location evidence="1 7">Cell membrane</location>
        <topology evidence="1 7">Multi-pass membrane protein</topology>
    </subcellularLocation>
</comment>
<evidence type="ECO:0000256" key="2">
    <source>
        <dbReference type="ARBA" id="ARBA00009784"/>
    </source>
</evidence>
<evidence type="ECO:0000313" key="8">
    <source>
        <dbReference type="EMBL" id="MEX0429359.1"/>
    </source>
</evidence>
<evidence type="ECO:0000256" key="5">
    <source>
        <dbReference type="ARBA" id="ARBA00022989"/>
    </source>
</evidence>
<comment type="similarity">
    <text evidence="2 7">Belongs to the UPF0056 (MarC) family.</text>
</comment>
<organism evidence="8 9">
    <name type="scientific">Nocardioides eburneus</name>
    <dbReference type="NCBI Taxonomy" id="3231482"/>
    <lineage>
        <taxon>Bacteria</taxon>
        <taxon>Bacillati</taxon>
        <taxon>Actinomycetota</taxon>
        <taxon>Actinomycetes</taxon>
        <taxon>Propionibacteriales</taxon>
        <taxon>Nocardioidaceae</taxon>
        <taxon>Nocardioides</taxon>
    </lineage>
</organism>
<dbReference type="EMBL" id="JBFPJR010000041">
    <property type="protein sequence ID" value="MEX0429359.1"/>
    <property type="molecule type" value="Genomic_DNA"/>
</dbReference>
<dbReference type="PANTHER" id="PTHR33508">
    <property type="entry name" value="UPF0056 MEMBRANE PROTEIN YHCE"/>
    <property type="match status" value="1"/>
</dbReference>
<evidence type="ECO:0000256" key="3">
    <source>
        <dbReference type="ARBA" id="ARBA00022475"/>
    </source>
</evidence>
<feature type="transmembrane region" description="Helical" evidence="7">
    <location>
        <begin position="168"/>
        <end position="189"/>
    </location>
</feature>
<feature type="non-terminal residue" evidence="8">
    <location>
        <position position="221"/>
    </location>
</feature>
<proteinExistence type="inferred from homology"/>
<name>A0ABV3T630_9ACTN</name>
<protein>
    <recommendedName>
        <fullName evidence="7">UPF0056 membrane protein</fullName>
    </recommendedName>
</protein>
<gene>
    <name evidence="8" type="ORF">AB3X52_17205</name>
</gene>
<dbReference type="Pfam" id="PF01914">
    <property type="entry name" value="MarC"/>
    <property type="match status" value="1"/>
</dbReference>
<dbReference type="NCBIfam" id="TIGR00427">
    <property type="entry name" value="NAAT family transporter"/>
    <property type="match status" value="1"/>
</dbReference>
<dbReference type="RefSeq" id="WP_367995325.1">
    <property type="nucleotide sequence ID" value="NZ_JBFPJR010000041.1"/>
</dbReference>
<evidence type="ECO:0000256" key="6">
    <source>
        <dbReference type="ARBA" id="ARBA00023136"/>
    </source>
</evidence>